<keyword evidence="3 7" id="KW-1133">Transmembrane helix</keyword>
<evidence type="ECO:0000256" key="2">
    <source>
        <dbReference type="ARBA" id="ARBA00022692"/>
    </source>
</evidence>
<organism evidence="9 10">
    <name type="scientific">Cudoniella acicularis</name>
    <dbReference type="NCBI Taxonomy" id="354080"/>
    <lineage>
        <taxon>Eukaryota</taxon>
        <taxon>Fungi</taxon>
        <taxon>Dikarya</taxon>
        <taxon>Ascomycota</taxon>
        <taxon>Pezizomycotina</taxon>
        <taxon>Leotiomycetes</taxon>
        <taxon>Helotiales</taxon>
        <taxon>Tricladiaceae</taxon>
        <taxon>Cudoniella</taxon>
    </lineage>
</organism>
<dbReference type="Pfam" id="PF07738">
    <property type="entry name" value="Sad1_UNC"/>
    <property type="match status" value="1"/>
</dbReference>
<keyword evidence="5" id="KW-0175">Coiled coil</keyword>
<feature type="compositionally biased region" description="Polar residues" evidence="6">
    <location>
        <begin position="161"/>
        <end position="173"/>
    </location>
</feature>
<evidence type="ECO:0000313" key="10">
    <source>
        <dbReference type="Proteomes" id="UP000566819"/>
    </source>
</evidence>
<dbReference type="PROSITE" id="PS51469">
    <property type="entry name" value="SUN"/>
    <property type="match status" value="1"/>
</dbReference>
<dbReference type="PANTHER" id="PTHR12911">
    <property type="entry name" value="SAD1/UNC-84-LIKE PROTEIN-RELATED"/>
    <property type="match status" value="1"/>
</dbReference>
<dbReference type="Proteomes" id="UP000566819">
    <property type="component" value="Unassembled WGS sequence"/>
</dbReference>
<dbReference type="OrthoDB" id="342281at2759"/>
<comment type="subcellular location">
    <subcellularLocation>
        <location evidence="1">Membrane</location>
    </subcellularLocation>
</comment>
<sequence length="764" mass="84213">MSTRRSLRGASRQASSRGASPAVTDNPPTPRVSTRRAGNAPLPAVNLRASTAYGTNTVPAISSRSGHQPSQQLGDVLQNILKPVAEEETSNVSAAAGRGRKNAKKSVTIEEWPGSGAVKSTPNVQNGYIDPDRTFGEESEINVHGTFDTSSISQPSPPHETPQQQRPITNGSVTPHLKTRQQQAPPRKEPPQPISQQLGNRPSSVRRGGGRPAAAGRDGLFPVQFNGIHRPQIPDFAPNLKDFFLRVIEGASSIIRWSWENAKGGLFWLWAPILFLIIASAIFGGGRSTGDGVEKVPFRFYGFNIRHNVGQFIPNWVAHPLESLDAAGLQNIQTGLRTFDYKIASLKQQVDLDSQALAKIQKALPEFLVVKKDRHGVLQIPQDFWQALRDLIRSDDDLIPQSTGPISGTPSGADLSIKEFEKKAGKLWDKFLDTNRGKIASWSANNLDKRFPQLLKNNILASKSEIMDIIRNNWEDNQDLIKTELEKVTKDLEKAQRQILKLQQEPSGMSNDQLKSLISSHIKSILPIAQLEALAKSNIKGNVNYGLSRINHFSHGTGAVINPRLTAPNYVFPSMNVWFPKKIIQWSIGNPIPIPNPPDAALKSWEEHGDCWCAPAGGKDGRGPTLAVIMGAEIYPEEVVVEHIMPSASLEPGAAPKDMELWASVEGFENYDEVIALSKRLFSNEPEFITDFHYVRIATWTYDIESSDNIQAFPVQLDLKGFSIPTNRLVVRSKSNWGGGKVDFTCLYRIRVHGENSKTPGLES</sequence>
<feature type="compositionally biased region" description="Low complexity" evidence="6">
    <location>
        <begin position="8"/>
        <end position="22"/>
    </location>
</feature>
<evidence type="ECO:0000256" key="1">
    <source>
        <dbReference type="ARBA" id="ARBA00004370"/>
    </source>
</evidence>
<feature type="coiled-coil region" evidence="5">
    <location>
        <begin position="478"/>
        <end position="505"/>
    </location>
</feature>
<evidence type="ECO:0000256" key="4">
    <source>
        <dbReference type="ARBA" id="ARBA00023136"/>
    </source>
</evidence>
<name>A0A8H4WB93_9HELO</name>
<dbReference type="PANTHER" id="PTHR12911:SF8">
    <property type="entry name" value="KLAROID PROTEIN-RELATED"/>
    <property type="match status" value="1"/>
</dbReference>
<evidence type="ECO:0000313" key="9">
    <source>
        <dbReference type="EMBL" id="KAF4637724.1"/>
    </source>
</evidence>
<evidence type="ECO:0000256" key="7">
    <source>
        <dbReference type="SAM" id="Phobius"/>
    </source>
</evidence>
<reference evidence="9 10" key="1">
    <citation type="submission" date="2020-03" db="EMBL/GenBank/DDBJ databases">
        <title>Draft Genome Sequence of Cudoniella acicularis.</title>
        <authorList>
            <person name="Buettner E."/>
            <person name="Kellner H."/>
        </authorList>
    </citation>
    <scope>NUCLEOTIDE SEQUENCE [LARGE SCALE GENOMIC DNA]</scope>
    <source>
        <strain evidence="9 10">DSM 108380</strain>
    </source>
</reference>
<keyword evidence="2 7" id="KW-0812">Transmembrane</keyword>
<dbReference type="GO" id="GO:0034993">
    <property type="term" value="C:meiotic nuclear membrane microtubule tethering complex"/>
    <property type="evidence" value="ECO:0007669"/>
    <property type="project" value="TreeGrafter"/>
</dbReference>
<accession>A0A8H4WB93</accession>
<dbReference type="Gene3D" id="2.60.120.260">
    <property type="entry name" value="Galactose-binding domain-like"/>
    <property type="match status" value="1"/>
</dbReference>
<dbReference type="EMBL" id="JAAMPI010000012">
    <property type="protein sequence ID" value="KAF4637724.1"/>
    <property type="molecule type" value="Genomic_DNA"/>
</dbReference>
<proteinExistence type="predicted"/>
<dbReference type="InterPro" id="IPR012919">
    <property type="entry name" value="SUN_dom"/>
</dbReference>
<feature type="region of interest" description="Disordered" evidence="6">
    <location>
        <begin position="87"/>
        <end position="134"/>
    </location>
</feature>
<gene>
    <name evidence="9" type="ORF">G7Y89_g340</name>
</gene>
<evidence type="ECO:0000256" key="3">
    <source>
        <dbReference type="ARBA" id="ARBA00022989"/>
    </source>
</evidence>
<dbReference type="AlphaFoldDB" id="A0A8H4WB93"/>
<feature type="region of interest" description="Disordered" evidence="6">
    <location>
        <begin position="1"/>
        <end position="51"/>
    </location>
</feature>
<feature type="compositionally biased region" description="Polar residues" evidence="6">
    <location>
        <begin position="194"/>
        <end position="203"/>
    </location>
</feature>
<keyword evidence="4 7" id="KW-0472">Membrane</keyword>
<keyword evidence="10" id="KW-1185">Reference proteome</keyword>
<dbReference type="GO" id="GO:0043495">
    <property type="term" value="F:protein-membrane adaptor activity"/>
    <property type="evidence" value="ECO:0007669"/>
    <property type="project" value="TreeGrafter"/>
</dbReference>
<dbReference type="InterPro" id="IPR045119">
    <property type="entry name" value="SUN1-5"/>
</dbReference>
<comment type="caution">
    <text evidence="9">The sequence shown here is derived from an EMBL/GenBank/DDBJ whole genome shotgun (WGS) entry which is preliminary data.</text>
</comment>
<feature type="domain" description="SUN" evidence="8">
    <location>
        <begin position="558"/>
        <end position="757"/>
    </location>
</feature>
<feature type="transmembrane region" description="Helical" evidence="7">
    <location>
        <begin position="266"/>
        <end position="286"/>
    </location>
</feature>
<feature type="region of interest" description="Disordered" evidence="6">
    <location>
        <begin position="147"/>
        <end position="218"/>
    </location>
</feature>
<evidence type="ECO:0000256" key="6">
    <source>
        <dbReference type="SAM" id="MobiDB-lite"/>
    </source>
</evidence>
<protein>
    <recommendedName>
        <fullName evidence="8">SUN domain-containing protein</fullName>
    </recommendedName>
</protein>
<evidence type="ECO:0000259" key="8">
    <source>
        <dbReference type="PROSITE" id="PS51469"/>
    </source>
</evidence>
<evidence type="ECO:0000256" key="5">
    <source>
        <dbReference type="SAM" id="Coils"/>
    </source>
</evidence>